<feature type="domain" description="Parvovirus non-structural protein 1 helicase" evidence="1">
    <location>
        <begin position="9"/>
        <end position="69"/>
    </location>
</feature>
<protein>
    <recommendedName>
        <fullName evidence="1">Parvovirus non-structural protein 1 helicase domain-containing protein</fullName>
    </recommendedName>
</protein>
<name>A0A162RIC8_9CRUS</name>
<dbReference type="GO" id="GO:0019079">
    <property type="term" value="P:viral genome replication"/>
    <property type="evidence" value="ECO:0007669"/>
    <property type="project" value="InterPro"/>
</dbReference>
<evidence type="ECO:0000313" key="2">
    <source>
        <dbReference type="EMBL" id="KZS20535.1"/>
    </source>
</evidence>
<dbReference type="AlphaFoldDB" id="A0A162RIC8"/>
<accession>A0A162RIC8</accession>
<evidence type="ECO:0000259" key="1">
    <source>
        <dbReference type="Pfam" id="PF01057"/>
    </source>
</evidence>
<dbReference type="InterPro" id="IPR001257">
    <property type="entry name" value="Parvovirus_NS1_helicase"/>
</dbReference>
<dbReference type="InterPro" id="IPR027417">
    <property type="entry name" value="P-loop_NTPase"/>
</dbReference>
<proteinExistence type="predicted"/>
<comment type="caution">
    <text evidence="2">The sequence shown here is derived from an EMBL/GenBank/DDBJ whole genome shotgun (WGS) entry which is preliminary data.</text>
</comment>
<dbReference type="Proteomes" id="UP000076858">
    <property type="component" value="Unassembled WGS sequence"/>
</dbReference>
<gene>
    <name evidence="2" type="ORF">APZ42_012749</name>
</gene>
<dbReference type="SUPFAM" id="SSF52540">
    <property type="entry name" value="P-loop containing nucleoside triphosphate hydrolases"/>
    <property type="match status" value="1"/>
</dbReference>
<sequence>MDFDERTSVPLNDAPGKRVLLINEPDIGERRIESVKNIMEWQEVAINVKNQRGISLPRTPLRICSNKTLGHFCISGATAILNRCYKFEFKTMSELLNLNKFSTLIKYSS</sequence>
<reference evidence="2 3" key="1">
    <citation type="submission" date="2016-03" db="EMBL/GenBank/DDBJ databases">
        <title>EvidentialGene: Evidence-directed Construction of Genes on Genomes.</title>
        <authorList>
            <person name="Gilbert D.G."/>
            <person name="Choi J.-H."/>
            <person name="Mockaitis K."/>
            <person name="Colbourne J."/>
            <person name="Pfrender M."/>
        </authorList>
    </citation>
    <scope>NUCLEOTIDE SEQUENCE [LARGE SCALE GENOMIC DNA]</scope>
    <source>
        <strain evidence="2 3">Xinb3</strain>
        <tissue evidence="2">Complete organism</tissue>
    </source>
</reference>
<dbReference type="EMBL" id="LRGB01000164">
    <property type="protein sequence ID" value="KZS20535.1"/>
    <property type="molecule type" value="Genomic_DNA"/>
</dbReference>
<evidence type="ECO:0000313" key="3">
    <source>
        <dbReference type="Proteomes" id="UP000076858"/>
    </source>
</evidence>
<dbReference type="Pfam" id="PF01057">
    <property type="entry name" value="Parvo_NS1"/>
    <property type="match status" value="1"/>
</dbReference>
<keyword evidence="3" id="KW-1185">Reference proteome</keyword>
<dbReference type="Gene3D" id="3.40.50.300">
    <property type="entry name" value="P-loop containing nucleotide triphosphate hydrolases"/>
    <property type="match status" value="1"/>
</dbReference>
<organism evidence="2 3">
    <name type="scientific">Daphnia magna</name>
    <dbReference type="NCBI Taxonomy" id="35525"/>
    <lineage>
        <taxon>Eukaryota</taxon>
        <taxon>Metazoa</taxon>
        <taxon>Ecdysozoa</taxon>
        <taxon>Arthropoda</taxon>
        <taxon>Crustacea</taxon>
        <taxon>Branchiopoda</taxon>
        <taxon>Diplostraca</taxon>
        <taxon>Cladocera</taxon>
        <taxon>Anomopoda</taxon>
        <taxon>Daphniidae</taxon>
        <taxon>Daphnia</taxon>
    </lineage>
</organism>